<protein>
    <submittedName>
        <fullName evidence="1">Uncharacterized protein</fullName>
    </submittedName>
</protein>
<sequence>KRAMAELQLQREHMLEQANIAREQLKAQLSTDLEGTKSISQGFQQVLQQNSLLVQQHADAAKGNQHLCAQLLQVMQSADINSLSIYMSAWQDLIKQTELNRQQAAQLQQQLMDAYHQFGITVSHRDQSWQTVG</sequence>
<dbReference type="Proteomes" id="UP001268610">
    <property type="component" value="Unassembled WGS sequence"/>
</dbReference>
<dbReference type="RefSeq" id="WP_310865959.1">
    <property type="nucleotide sequence ID" value="NZ_JAVLSF010000175.1"/>
</dbReference>
<evidence type="ECO:0000313" key="1">
    <source>
        <dbReference type="EMBL" id="MDR9777773.1"/>
    </source>
</evidence>
<dbReference type="AlphaFoldDB" id="A0AAJ2H2Z7"/>
<gene>
    <name evidence="1" type="ORF">RJJ65_35145</name>
</gene>
<name>A0AAJ2H2Z7_9HYPH</name>
<feature type="non-terminal residue" evidence="1">
    <location>
        <position position="1"/>
    </location>
</feature>
<evidence type="ECO:0000313" key="2">
    <source>
        <dbReference type="Proteomes" id="UP001268610"/>
    </source>
</evidence>
<comment type="caution">
    <text evidence="1">The sequence shown here is derived from an EMBL/GenBank/DDBJ whole genome shotgun (WGS) entry which is preliminary data.</text>
</comment>
<proteinExistence type="predicted"/>
<dbReference type="EMBL" id="JAVLSF010000175">
    <property type="protein sequence ID" value="MDR9777773.1"/>
    <property type="molecule type" value="Genomic_DNA"/>
</dbReference>
<reference evidence="1" key="1">
    <citation type="submission" date="2023-04" db="EMBL/GenBank/DDBJ databases">
        <title>Genomic characterization of faba bean (Vicia faba) microsymbionts in Mexican soils.</title>
        <authorList>
            <person name="Rivera Orduna F.N."/>
            <person name="Guevara-Luna J."/>
            <person name="Yan J."/>
            <person name="Arroyo-Herrera I."/>
            <person name="Li Y."/>
            <person name="Vasquez-Murrieta M.S."/>
            <person name="Wang E.T."/>
        </authorList>
    </citation>
    <scope>NUCLEOTIDE SEQUENCE</scope>
    <source>
        <strain evidence="1">CH26</strain>
    </source>
</reference>
<organism evidence="1 2">
    <name type="scientific">Rhizobium hidalgonense</name>
    <dbReference type="NCBI Taxonomy" id="1538159"/>
    <lineage>
        <taxon>Bacteria</taxon>
        <taxon>Pseudomonadati</taxon>
        <taxon>Pseudomonadota</taxon>
        <taxon>Alphaproteobacteria</taxon>
        <taxon>Hyphomicrobiales</taxon>
        <taxon>Rhizobiaceae</taxon>
        <taxon>Rhizobium/Agrobacterium group</taxon>
        <taxon>Rhizobium</taxon>
    </lineage>
</organism>
<accession>A0AAJ2H2Z7</accession>